<evidence type="ECO:0000313" key="5">
    <source>
        <dbReference type="EMBL" id="KAK2974723.1"/>
    </source>
</evidence>
<feature type="active site" evidence="2">
    <location>
        <position position="139"/>
    </location>
</feature>
<keyword evidence="6" id="KW-1185">Reference proteome</keyword>
<dbReference type="Proteomes" id="UP001187471">
    <property type="component" value="Unassembled WGS sequence"/>
</dbReference>
<dbReference type="SUPFAM" id="SSF54975">
    <property type="entry name" value="Acylphosphatase/BLUF domain-like"/>
    <property type="match status" value="1"/>
</dbReference>
<comment type="similarity">
    <text evidence="3">Belongs to the acylphosphatase family.</text>
</comment>
<dbReference type="InterPro" id="IPR036046">
    <property type="entry name" value="Acylphosphatase-like_dom_sf"/>
</dbReference>
<dbReference type="PRINTS" id="PR00112">
    <property type="entry name" value="ACYLPHPHTASE"/>
</dbReference>
<dbReference type="InterPro" id="IPR017968">
    <property type="entry name" value="Acylphosphatase_CS"/>
</dbReference>
<dbReference type="EMBL" id="JAVXUO010002282">
    <property type="protein sequence ID" value="KAK2974723.1"/>
    <property type="molecule type" value="Genomic_DNA"/>
</dbReference>
<reference evidence="5" key="1">
    <citation type="submission" date="2022-12" db="EMBL/GenBank/DDBJ databases">
        <title>Draft genome assemblies for two species of Escallonia (Escalloniales).</title>
        <authorList>
            <person name="Chanderbali A."/>
            <person name="Dervinis C."/>
            <person name="Anghel I."/>
            <person name="Soltis D."/>
            <person name="Soltis P."/>
            <person name="Zapata F."/>
        </authorList>
    </citation>
    <scope>NUCLEOTIDE SEQUENCE</scope>
    <source>
        <strain evidence="5">UCBG92.1500</strain>
        <tissue evidence="5">Leaf</tissue>
    </source>
</reference>
<dbReference type="PROSITE" id="PS00151">
    <property type="entry name" value="ACYLPHOSPHATASE_2"/>
    <property type="match status" value="1"/>
</dbReference>
<feature type="active site" evidence="2">
    <location>
        <position position="121"/>
    </location>
</feature>
<name>A0AA88QX42_9ASTE</name>
<dbReference type="Gene3D" id="3.30.70.100">
    <property type="match status" value="1"/>
</dbReference>
<dbReference type="GO" id="GO:0009733">
    <property type="term" value="P:response to auxin"/>
    <property type="evidence" value="ECO:0007669"/>
    <property type="project" value="InterPro"/>
</dbReference>
<dbReference type="EC" id="3.6.1.7" evidence="2"/>
<proteinExistence type="inferred from homology"/>
<evidence type="ECO:0000256" key="3">
    <source>
        <dbReference type="RuleBase" id="RU004168"/>
    </source>
</evidence>
<sequence length="330" mass="37126">MATARVPVTPSIFSKPQILRNHLNIWKRTAAPPPPPPPKHGFILRRRRSIQFLAPLPHHLRFAHHFLQTSHPNLRLLPPLIPLLHPRLSPPMSSLDSSPDSTLTKTVRVVIKGRVQGVFYRNWTIDNATDLGLKGWVRNRRDGSVEALFSGDSAKVEEMEQRCRRGPPVAMVTGLEDAGPVFFHAWSSHVDSSGVRHFLQITFSYINCHSCLVRMSKMRGALVSGKVFKKALMRIQSVSRKLTYSPLSAVADDRIYLLKDGLPWDVKAGHFVVHTVNDGEAKRFIIALNFLAHPGFLKLLDQAEEEFGFKQEGVLTVPCGPSELRRILKT</sequence>
<dbReference type="PANTHER" id="PTHR47268:SF4">
    <property type="entry name" value="ACYLPHOSPHATASE"/>
    <property type="match status" value="1"/>
</dbReference>
<comment type="catalytic activity">
    <reaction evidence="2">
        <text>an acyl phosphate + H2O = a carboxylate + phosphate + H(+)</text>
        <dbReference type="Rhea" id="RHEA:14965"/>
        <dbReference type="ChEBI" id="CHEBI:15377"/>
        <dbReference type="ChEBI" id="CHEBI:15378"/>
        <dbReference type="ChEBI" id="CHEBI:29067"/>
        <dbReference type="ChEBI" id="CHEBI:43474"/>
        <dbReference type="ChEBI" id="CHEBI:59918"/>
        <dbReference type="EC" id="3.6.1.7"/>
    </reaction>
</comment>
<comment type="similarity">
    <text evidence="1">Belongs to the ARG7 family.</text>
</comment>
<comment type="caution">
    <text evidence="5">The sequence shown here is derived from an EMBL/GenBank/DDBJ whole genome shotgun (WGS) entry which is preliminary data.</text>
</comment>
<dbReference type="PANTHER" id="PTHR47268">
    <property type="entry name" value="ACYLPHOSPHATASE"/>
    <property type="match status" value="1"/>
</dbReference>
<gene>
    <name evidence="5" type="ORF">RJ640_007150</name>
</gene>
<evidence type="ECO:0000259" key="4">
    <source>
        <dbReference type="PROSITE" id="PS51160"/>
    </source>
</evidence>
<feature type="domain" description="Acylphosphatase-like" evidence="4">
    <location>
        <begin position="106"/>
        <end position="203"/>
    </location>
</feature>
<keyword evidence="2" id="KW-0378">Hydrolase</keyword>
<evidence type="ECO:0000256" key="2">
    <source>
        <dbReference type="PROSITE-ProRule" id="PRU00520"/>
    </source>
</evidence>
<organism evidence="5 6">
    <name type="scientific">Escallonia rubra</name>
    <dbReference type="NCBI Taxonomy" id="112253"/>
    <lineage>
        <taxon>Eukaryota</taxon>
        <taxon>Viridiplantae</taxon>
        <taxon>Streptophyta</taxon>
        <taxon>Embryophyta</taxon>
        <taxon>Tracheophyta</taxon>
        <taxon>Spermatophyta</taxon>
        <taxon>Magnoliopsida</taxon>
        <taxon>eudicotyledons</taxon>
        <taxon>Gunneridae</taxon>
        <taxon>Pentapetalae</taxon>
        <taxon>asterids</taxon>
        <taxon>campanulids</taxon>
        <taxon>Escalloniales</taxon>
        <taxon>Escalloniaceae</taxon>
        <taxon>Escallonia</taxon>
    </lineage>
</organism>
<dbReference type="GO" id="GO:0003998">
    <property type="term" value="F:acylphosphatase activity"/>
    <property type="evidence" value="ECO:0007669"/>
    <property type="project" value="UniProtKB-EC"/>
</dbReference>
<accession>A0AA88QX42</accession>
<dbReference type="InterPro" id="IPR001792">
    <property type="entry name" value="Acylphosphatase-like_dom"/>
</dbReference>
<dbReference type="AlphaFoldDB" id="A0AA88QX42"/>
<dbReference type="PROSITE" id="PS51160">
    <property type="entry name" value="ACYLPHOSPHATASE_3"/>
    <property type="match status" value="1"/>
</dbReference>
<evidence type="ECO:0000313" key="6">
    <source>
        <dbReference type="Proteomes" id="UP001187471"/>
    </source>
</evidence>
<dbReference type="Pfam" id="PF02519">
    <property type="entry name" value="Auxin_inducible"/>
    <property type="match status" value="1"/>
</dbReference>
<dbReference type="InterPro" id="IPR003676">
    <property type="entry name" value="SAUR_fam"/>
</dbReference>
<evidence type="ECO:0000256" key="1">
    <source>
        <dbReference type="ARBA" id="ARBA00006974"/>
    </source>
</evidence>
<dbReference type="InterPro" id="IPR020456">
    <property type="entry name" value="Acylphosphatase"/>
</dbReference>
<dbReference type="Pfam" id="PF00708">
    <property type="entry name" value="Acylphosphatase"/>
    <property type="match status" value="1"/>
</dbReference>
<protein>
    <recommendedName>
        <fullName evidence="2">acylphosphatase</fullName>
        <ecNumber evidence="2">3.6.1.7</ecNumber>
    </recommendedName>
</protein>